<evidence type="ECO:0000313" key="1">
    <source>
        <dbReference type="EMBL" id="QHT75923.1"/>
    </source>
</evidence>
<name>A0A6C0H7D6_9ZZZZ</name>
<proteinExistence type="predicted"/>
<dbReference type="SUPFAM" id="SSF52949">
    <property type="entry name" value="Macro domain-like"/>
    <property type="match status" value="1"/>
</dbReference>
<evidence type="ECO:0008006" key="2">
    <source>
        <dbReference type="Google" id="ProtNLM"/>
    </source>
</evidence>
<dbReference type="Gene3D" id="3.40.220.10">
    <property type="entry name" value="Leucine Aminopeptidase, subunit E, domain 1"/>
    <property type="match status" value="1"/>
</dbReference>
<accession>A0A6C0H7D6</accession>
<dbReference type="EMBL" id="MN739884">
    <property type="protein sequence ID" value="QHT75923.1"/>
    <property type="molecule type" value="Genomic_DNA"/>
</dbReference>
<dbReference type="InterPro" id="IPR043472">
    <property type="entry name" value="Macro_dom-like"/>
</dbReference>
<protein>
    <recommendedName>
        <fullName evidence="2">Macro domain-containing protein</fullName>
    </recommendedName>
</protein>
<reference evidence="1" key="1">
    <citation type="journal article" date="2020" name="Nature">
        <title>Giant virus diversity and host interactions through global metagenomics.</title>
        <authorList>
            <person name="Schulz F."/>
            <person name="Roux S."/>
            <person name="Paez-Espino D."/>
            <person name="Jungbluth S."/>
            <person name="Walsh D.A."/>
            <person name="Denef V.J."/>
            <person name="McMahon K.D."/>
            <person name="Konstantinidis K.T."/>
            <person name="Eloe-Fadrosh E.A."/>
            <person name="Kyrpides N.C."/>
            <person name="Woyke T."/>
        </authorList>
    </citation>
    <scope>NUCLEOTIDE SEQUENCE</scope>
    <source>
        <strain evidence="1">GVMAG-M-3300023179-71</strain>
    </source>
</reference>
<organism evidence="1">
    <name type="scientific">viral metagenome</name>
    <dbReference type="NCBI Taxonomy" id="1070528"/>
    <lineage>
        <taxon>unclassified sequences</taxon>
        <taxon>metagenomes</taxon>
        <taxon>organismal metagenomes</taxon>
    </lineage>
</organism>
<dbReference type="AlphaFoldDB" id="A0A6C0H7D6"/>
<sequence>MGIKFITLNQTFAENIKKLGYDAEIINIQDYVIHKKTYYVSPANSLCFMDGGIDRALSTIVFPNIEPNIKNIIKSLNIKNIVGKYYLPIGSSIIIDYNQHKSLIVAPTMLLPQNVSNTKNAYYATMAILFNILENKKENINNIDILFTSLCCGYGKMNEDESIKQIIQGINDYKSYSPLIVNNNIIIKEPNLQQQPKIYQNTEWFNINPSDIKNIL</sequence>